<reference evidence="2" key="1">
    <citation type="journal article" date="2021" name="Front. Microbiol.">
        <title>Comprehensive Comparative Genomics and Phenotyping of Methylobacterium Species.</title>
        <authorList>
            <person name="Alessa O."/>
            <person name="Ogura Y."/>
            <person name="Fujitani Y."/>
            <person name="Takami H."/>
            <person name="Hayashi T."/>
            <person name="Sahin N."/>
            <person name="Tani A."/>
        </authorList>
    </citation>
    <scope>NUCLEOTIDE SEQUENCE</scope>
    <source>
        <strain evidence="2">DSM 19015</strain>
    </source>
</reference>
<feature type="compositionally biased region" description="Basic and acidic residues" evidence="1">
    <location>
        <begin position="279"/>
        <end position="288"/>
    </location>
</feature>
<dbReference type="EMBL" id="BPQP01000159">
    <property type="protein sequence ID" value="GJD98058.1"/>
    <property type="molecule type" value="Genomic_DNA"/>
</dbReference>
<comment type="caution">
    <text evidence="2">The sequence shown here is derived from an EMBL/GenBank/DDBJ whole genome shotgun (WGS) entry which is preliminary data.</text>
</comment>
<keyword evidence="3" id="KW-1185">Reference proteome</keyword>
<sequence>MHEGCVGPRQEFRLRPAQHARPGRTDRGHHPLVIGSRQHVLGQGPETIPLGCSLGDLLLQGRVEDLERLLHVLALRDVGEEDRDPARSRITHAHGTHIEPALEGLRPVLEMRSLTRQRDATVSVEPVSLQVRVELTGPSSCEPGSRLALEGGVGLDDPVVDCPICLVELHLDEKEPDIDALEERAVTFLALCQRCPRADLLRDVNGGAERPHAAPGLVEHAPALGGNPAYDAILLADRAVLHVVGGAPHGIEGRGEGRGGCVVIVRMQAGVEFGNADGQARRDAEHRPGAVRPGQHVGEQIEVPGADLGGFCCKP</sequence>
<gene>
    <name evidence="2" type="ORF">OCOJLMKI_5297</name>
</gene>
<evidence type="ECO:0000313" key="2">
    <source>
        <dbReference type="EMBL" id="GJD98058.1"/>
    </source>
</evidence>
<evidence type="ECO:0000256" key="1">
    <source>
        <dbReference type="SAM" id="MobiDB-lite"/>
    </source>
</evidence>
<name>A0ABQ4S8D7_9HYPH</name>
<feature type="region of interest" description="Disordered" evidence="1">
    <location>
        <begin position="1"/>
        <end position="31"/>
    </location>
</feature>
<protein>
    <submittedName>
        <fullName evidence="2">Uncharacterized protein</fullName>
    </submittedName>
</protein>
<organism evidence="2 3">
    <name type="scientific">Methylobacterium iners</name>
    <dbReference type="NCBI Taxonomy" id="418707"/>
    <lineage>
        <taxon>Bacteria</taxon>
        <taxon>Pseudomonadati</taxon>
        <taxon>Pseudomonadota</taxon>
        <taxon>Alphaproteobacteria</taxon>
        <taxon>Hyphomicrobiales</taxon>
        <taxon>Methylobacteriaceae</taxon>
        <taxon>Methylobacterium</taxon>
    </lineage>
</organism>
<evidence type="ECO:0000313" key="3">
    <source>
        <dbReference type="Proteomes" id="UP001055125"/>
    </source>
</evidence>
<feature type="region of interest" description="Disordered" evidence="1">
    <location>
        <begin position="277"/>
        <end position="300"/>
    </location>
</feature>
<proteinExistence type="predicted"/>
<reference evidence="2" key="2">
    <citation type="submission" date="2021-08" db="EMBL/GenBank/DDBJ databases">
        <authorList>
            <person name="Tani A."/>
            <person name="Ola A."/>
            <person name="Ogura Y."/>
            <person name="Katsura K."/>
            <person name="Hayashi T."/>
        </authorList>
    </citation>
    <scope>NUCLEOTIDE SEQUENCE</scope>
    <source>
        <strain evidence="2">DSM 19015</strain>
    </source>
</reference>
<accession>A0ABQ4S8D7</accession>
<dbReference type="Proteomes" id="UP001055125">
    <property type="component" value="Unassembled WGS sequence"/>
</dbReference>